<evidence type="ECO:0000256" key="1">
    <source>
        <dbReference type="ARBA" id="ARBA00004173"/>
    </source>
</evidence>
<dbReference type="Proteomes" id="UP001652583">
    <property type="component" value="Chromosome D3"/>
</dbReference>
<evidence type="ECO:0000256" key="2">
    <source>
        <dbReference type="ARBA" id="ARBA00010835"/>
    </source>
</evidence>
<dbReference type="RefSeq" id="XP_014919304.3">
    <property type="nucleotide sequence ID" value="XM_015063818.3"/>
</dbReference>
<evidence type="ECO:0000256" key="5">
    <source>
        <dbReference type="SAM" id="Coils"/>
    </source>
</evidence>
<dbReference type="PANTHER" id="PTHR46203">
    <property type="entry name" value="PROBABLE PEPTIDE CHAIN RELEASE FACTOR C12ORF65"/>
    <property type="match status" value="1"/>
</dbReference>
<evidence type="ECO:0000256" key="4">
    <source>
        <dbReference type="ARBA" id="ARBA00023128"/>
    </source>
</evidence>
<accession>A0A6I9ZIL5</accession>
<name>A0A6I9ZIL5_ACIJB</name>
<keyword evidence="5" id="KW-0175">Coiled coil</keyword>
<comment type="similarity">
    <text evidence="2">Belongs to the prokaryotic/mitochondrial release factor family.</text>
</comment>
<keyword evidence="4" id="KW-0496">Mitochondrion</keyword>
<keyword evidence="3" id="KW-0809">Transit peptide</keyword>
<protein>
    <submittedName>
        <fullName evidence="8">Mitochondrial translation release factor in rescue isoform X1</fullName>
    </submittedName>
</protein>
<gene>
    <name evidence="8" type="primary">MTRFR</name>
</gene>
<evidence type="ECO:0000256" key="3">
    <source>
        <dbReference type="ARBA" id="ARBA00022946"/>
    </source>
</evidence>
<dbReference type="AlphaFoldDB" id="A0A6I9ZIL5"/>
<dbReference type="GO" id="GO:0005739">
    <property type="term" value="C:mitochondrion"/>
    <property type="evidence" value="ECO:0007669"/>
    <property type="project" value="UniProtKB-SubCell"/>
</dbReference>
<feature type="coiled-coil region" evidence="5">
    <location>
        <begin position="184"/>
        <end position="213"/>
    </location>
</feature>
<proteinExistence type="inferred from homology"/>
<evidence type="ECO:0000313" key="8">
    <source>
        <dbReference type="RefSeq" id="XP_014919304.3"/>
    </source>
</evidence>
<dbReference type="KEGG" id="aju:106967574"/>
<dbReference type="InterPro" id="IPR000352">
    <property type="entry name" value="Pep_chain_release_fac_I"/>
</dbReference>
<dbReference type="PANTHER" id="PTHR46203:SF1">
    <property type="entry name" value="MITOCHONDRIAL TRANSLATION RELEASE FACTOR IN RESCUE"/>
    <property type="match status" value="1"/>
</dbReference>
<sequence length="222" mass="24861">MSPGQVRETTAGVLRVRKPRSVLSMHLLQWFLLPQKVAGGRPRLQPGPQQAELLSMSTSGFFRWPAPLARMCTAPWGLGLRGTPALLAPGAAVTAVQMAGRRDHPALLPPLDERDLEEQFVKGHGPGGQATNKTSNCVVLKHIPSGIVVKCHQTRSVDQNRKLARIILQEKVDIFYNGENSLVYKEKREAEKKKQERKKRAKETLEKKKLLKELWESSKNVH</sequence>
<comment type="subcellular location">
    <subcellularLocation>
        <location evidence="1">Mitochondrion</location>
    </subcellularLocation>
</comment>
<dbReference type="Gene3D" id="3.30.160.20">
    <property type="match status" value="1"/>
</dbReference>
<dbReference type="InterPro" id="IPR052405">
    <property type="entry name" value="Mito_Transl_Release_Factor"/>
</dbReference>
<evidence type="ECO:0000313" key="7">
    <source>
        <dbReference type="Proteomes" id="UP001652583"/>
    </source>
</evidence>
<organism evidence="7 8">
    <name type="scientific">Acinonyx jubatus</name>
    <name type="common">Cheetah</name>
    <dbReference type="NCBI Taxonomy" id="32536"/>
    <lineage>
        <taxon>Eukaryota</taxon>
        <taxon>Metazoa</taxon>
        <taxon>Chordata</taxon>
        <taxon>Craniata</taxon>
        <taxon>Vertebrata</taxon>
        <taxon>Euteleostomi</taxon>
        <taxon>Mammalia</taxon>
        <taxon>Eutheria</taxon>
        <taxon>Laurasiatheria</taxon>
        <taxon>Carnivora</taxon>
        <taxon>Feliformia</taxon>
        <taxon>Felidae</taxon>
        <taxon>Felinae</taxon>
        <taxon>Acinonyx</taxon>
    </lineage>
</organism>
<feature type="domain" description="Prokaryotic-type class I peptide chain release factors" evidence="6">
    <location>
        <begin position="111"/>
        <end position="201"/>
    </location>
</feature>
<dbReference type="InterPro" id="IPR045853">
    <property type="entry name" value="Pep_chain_release_fac_I_sf"/>
</dbReference>
<dbReference type="SUPFAM" id="SSF75620">
    <property type="entry name" value="Release factor"/>
    <property type="match status" value="1"/>
</dbReference>
<evidence type="ECO:0000259" key="6">
    <source>
        <dbReference type="Pfam" id="PF00472"/>
    </source>
</evidence>
<dbReference type="Pfam" id="PF00472">
    <property type="entry name" value="RF-1"/>
    <property type="match status" value="1"/>
</dbReference>
<keyword evidence="7" id="KW-1185">Reference proteome</keyword>
<dbReference type="GeneID" id="106967574"/>
<dbReference type="GO" id="GO:0003747">
    <property type="term" value="F:translation release factor activity"/>
    <property type="evidence" value="ECO:0007669"/>
    <property type="project" value="InterPro"/>
</dbReference>
<reference evidence="8" key="1">
    <citation type="submission" date="2025-08" db="UniProtKB">
        <authorList>
            <consortium name="RefSeq"/>
        </authorList>
    </citation>
    <scope>IDENTIFICATION</scope>
    <source>
        <tissue evidence="8">Blood</tissue>
    </source>
</reference>